<protein>
    <recommendedName>
        <fullName evidence="3">Transcriptional regulator</fullName>
    </recommendedName>
</protein>
<gene>
    <name evidence="1" type="ORF">C464_12915</name>
</gene>
<sequence length="172" mass="19140">MGSDHETLDSARDQWKRSTTALERVHQTIEQTTAPKTAGDIAEEALVSEPTARKHLNSLVDIGTATAVEEGTGTKYTRNEDTLLYQRIRDLSTNHSRETLLENVQTMKQQIRDFEDTYDAVSPEELATSLETNPPDGAWEAVAAWQTTERNLHIAQAAINYSRARDLGAATK</sequence>
<dbReference type="Proteomes" id="UP000011509">
    <property type="component" value="Unassembled WGS sequence"/>
</dbReference>
<dbReference type="CDD" id="cd00090">
    <property type="entry name" value="HTH_ARSR"/>
    <property type="match status" value="1"/>
</dbReference>
<dbReference type="InterPro" id="IPR055766">
    <property type="entry name" value="DUF7342"/>
</dbReference>
<dbReference type="InterPro" id="IPR036390">
    <property type="entry name" value="WH_DNA-bd_sf"/>
</dbReference>
<dbReference type="EMBL" id="AOJL01000055">
    <property type="protein sequence ID" value="ELZ44913.1"/>
    <property type="molecule type" value="Genomic_DNA"/>
</dbReference>
<evidence type="ECO:0000313" key="2">
    <source>
        <dbReference type="Proteomes" id="UP000011509"/>
    </source>
</evidence>
<dbReference type="InterPro" id="IPR036388">
    <property type="entry name" value="WH-like_DNA-bd_sf"/>
</dbReference>
<proteinExistence type="predicted"/>
<dbReference type="AlphaFoldDB" id="M0ED00"/>
<comment type="caution">
    <text evidence="1">The sequence shown here is derived from an EMBL/GenBank/DDBJ whole genome shotgun (WGS) entry which is preliminary data.</text>
</comment>
<dbReference type="InterPro" id="IPR011991">
    <property type="entry name" value="ArsR-like_HTH"/>
</dbReference>
<organism evidence="1 2">
    <name type="scientific">Halorubrum coriense DSM 10284</name>
    <dbReference type="NCBI Taxonomy" id="1227466"/>
    <lineage>
        <taxon>Archaea</taxon>
        <taxon>Methanobacteriati</taxon>
        <taxon>Methanobacteriota</taxon>
        <taxon>Stenosarchaea group</taxon>
        <taxon>Halobacteria</taxon>
        <taxon>Halobacteriales</taxon>
        <taxon>Haloferacaceae</taxon>
        <taxon>Halorubrum</taxon>
    </lineage>
</organism>
<evidence type="ECO:0000313" key="1">
    <source>
        <dbReference type="EMBL" id="ELZ44913.1"/>
    </source>
</evidence>
<reference evidence="1 2" key="1">
    <citation type="journal article" date="2014" name="PLoS Genet.">
        <title>Phylogenetically driven sequencing of extremely halophilic archaea reveals strategies for static and dynamic osmo-response.</title>
        <authorList>
            <person name="Becker E.A."/>
            <person name="Seitzer P.M."/>
            <person name="Tritt A."/>
            <person name="Larsen D."/>
            <person name="Krusor M."/>
            <person name="Yao A.I."/>
            <person name="Wu D."/>
            <person name="Madern D."/>
            <person name="Eisen J.A."/>
            <person name="Darling A.E."/>
            <person name="Facciotti M.T."/>
        </authorList>
    </citation>
    <scope>NUCLEOTIDE SEQUENCE [LARGE SCALE GENOMIC DNA]</scope>
    <source>
        <strain evidence="1 2">DSM 10284</strain>
    </source>
</reference>
<keyword evidence="2" id="KW-1185">Reference proteome</keyword>
<evidence type="ECO:0008006" key="3">
    <source>
        <dbReference type="Google" id="ProtNLM"/>
    </source>
</evidence>
<dbReference type="Pfam" id="PF24033">
    <property type="entry name" value="DUF7342"/>
    <property type="match status" value="1"/>
</dbReference>
<name>M0ED00_9EURY</name>
<dbReference type="Gene3D" id="1.10.10.10">
    <property type="entry name" value="Winged helix-like DNA-binding domain superfamily/Winged helix DNA-binding domain"/>
    <property type="match status" value="1"/>
</dbReference>
<dbReference type="RefSeq" id="WP_006114116.1">
    <property type="nucleotide sequence ID" value="NZ_AOJL01000055.1"/>
</dbReference>
<accession>M0ED00</accession>
<dbReference type="SUPFAM" id="SSF46785">
    <property type="entry name" value="Winged helix' DNA-binding domain"/>
    <property type="match status" value="1"/>
</dbReference>
<dbReference type="OrthoDB" id="240032at2157"/>